<sequence length="87" mass="9215">MVSLSAFAFNFNVILNSTFPLVSDVDADADLTLDSELGSTIKPGAGTVQSTRPAATRYVSFKTRSARGATGVPCVRQMVSCHTFGKQ</sequence>
<keyword evidence="2" id="KW-1185">Reference proteome</keyword>
<reference evidence="1 2" key="1">
    <citation type="journal article" date="2019" name="Commun. Biol.">
        <title>The bagworm genome reveals a unique fibroin gene that provides high tensile strength.</title>
        <authorList>
            <person name="Kono N."/>
            <person name="Nakamura H."/>
            <person name="Ohtoshi R."/>
            <person name="Tomita M."/>
            <person name="Numata K."/>
            <person name="Arakawa K."/>
        </authorList>
    </citation>
    <scope>NUCLEOTIDE SEQUENCE [LARGE SCALE GENOMIC DNA]</scope>
</reference>
<comment type="caution">
    <text evidence="1">The sequence shown here is derived from an EMBL/GenBank/DDBJ whole genome shotgun (WGS) entry which is preliminary data.</text>
</comment>
<protein>
    <submittedName>
        <fullName evidence="1">Uncharacterized protein</fullName>
    </submittedName>
</protein>
<accession>A0A4C1ZYQ1</accession>
<dbReference type="AlphaFoldDB" id="A0A4C1ZYQ1"/>
<proteinExistence type="predicted"/>
<name>A0A4C1ZYQ1_EUMVA</name>
<evidence type="ECO:0000313" key="2">
    <source>
        <dbReference type="Proteomes" id="UP000299102"/>
    </source>
</evidence>
<dbReference type="Proteomes" id="UP000299102">
    <property type="component" value="Unassembled WGS sequence"/>
</dbReference>
<evidence type="ECO:0000313" key="1">
    <source>
        <dbReference type="EMBL" id="GBP92144.1"/>
    </source>
</evidence>
<dbReference type="EMBL" id="BGZK01002243">
    <property type="protein sequence ID" value="GBP92144.1"/>
    <property type="molecule type" value="Genomic_DNA"/>
</dbReference>
<gene>
    <name evidence="1" type="ORF">EVAR_66635_1</name>
</gene>
<organism evidence="1 2">
    <name type="scientific">Eumeta variegata</name>
    <name type="common">Bagworm moth</name>
    <name type="synonym">Eumeta japonica</name>
    <dbReference type="NCBI Taxonomy" id="151549"/>
    <lineage>
        <taxon>Eukaryota</taxon>
        <taxon>Metazoa</taxon>
        <taxon>Ecdysozoa</taxon>
        <taxon>Arthropoda</taxon>
        <taxon>Hexapoda</taxon>
        <taxon>Insecta</taxon>
        <taxon>Pterygota</taxon>
        <taxon>Neoptera</taxon>
        <taxon>Endopterygota</taxon>
        <taxon>Lepidoptera</taxon>
        <taxon>Glossata</taxon>
        <taxon>Ditrysia</taxon>
        <taxon>Tineoidea</taxon>
        <taxon>Psychidae</taxon>
        <taxon>Oiketicinae</taxon>
        <taxon>Eumeta</taxon>
    </lineage>
</organism>